<keyword evidence="2" id="KW-1185">Reference proteome</keyword>
<protein>
    <submittedName>
        <fullName evidence="1">Uncharacterized protein</fullName>
    </submittedName>
</protein>
<dbReference type="Proteomes" id="UP000305067">
    <property type="component" value="Unassembled WGS sequence"/>
</dbReference>
<evidence type="ECO:0000313" key="2">
    <source>
        <dbReference type="Proteomes" id="UP000305067"/>
    </source>
</evidence>
<dbReference type="EMBL" id="ML179005">
    <property type="protein sequence ID" value="TFK95057.1"/>
    <property type="molecule type" value="Genomic_DNA"/>
</dbReference>
<gene>
    <name evidence="1" type="ORF">BDV98DRAFT_623815</name>
</gene>
<feature type="non-terminal residue" evidence="1">
    <location>
        <position position="277"/>
    </location>
</feature>
<name>A0A5C3Q1Q7_9AGAR</name>
<sequence length="277" mass="31196">MLWMAAELSLNSEMRVMVGVVASPAVACWSAILSPRYSANTLALYTSFLEPIGCILYFTSAPLWNKTAAAPRLFPFTTPPWYRAALSFGDQLSIRGVATSSTDKEEKQKQVDAHNRLARERHCDPYIFSPERVAELELKYASFPKRKGEEHVLLGDEGNSALYLEGVTKWVSDPTQLFDILQIQDGELYGPEPTTIEGIPPSWFWQSAMAFGFYTRLWTCIMDTFTKKNIRARNAFTKYYTVIGYNIPKKNILGYVFRFTCPDSMTADDGTSLEAAA</sequence>
<reference evidence="1 2" key="1">
    <citation type="journal article" date="2019" name="Nat. Ecol. Evol.">
        <title>Megaphylogeny resolves global patterns of mushroom evolution.</title>
        <authorList>
            <person name="Varga T."/>
            <person name="Krizsan K."/>
            <person name="Foldi C."/>
            <person name="Dima B."/>
            <person name="Sanchez-Garcia M."/>
            <person name="Sanchez-Ramirez S."/>
            <person name="Szollosi G.J."/>
            <person name="Szarkandi J.G."/>
            <person name="Papp V."/>
            <person name="Albert L."/>
            <person name="Andreopoulos W."/>
            <person name="Angelini C."/>
            <person name="Antonin V."/>
            <person name="Barry K.W."/>
            <person name="Bougher N.L."/>
            <person name="Buchanan P."/>
            <person name="Buyck B."/>
            <person name="Bense V."/>
            <person name="Catcheside P."/>
            <person name="Chovatia M."/>
            <person name="Cooper J."/>
            <person name="Damon W."/>
            <person name="Desjardin D."/>
            <person name="Finy P."/>
            <person name="Geml J."/>
            <person name="Haridas S."/>
            <person name="Hughes K."/>
            <person name="Justo A."/>
            <person name="Karasinski D."/>
            <person name="Kautmanova I."/>
            <person name="Kiss B."/>
            <person name="Kocsube S."/>
            <person name="Kotiranta H."/>
            <person name="LaButti K.M."/>
            <person name="Lechner B.E."/>
            <person name="Liimatainen K."/>
            <person name="Lipzen A."/>
            <person name="Lukacs Z."/>
            <person name="Mihaltcheva S."/>
            <person name="Morgado L.N."/>
            <person name="Niskanen T."/>
            <person name="Noordeloos M.E."/>
            <person name="Ohm R.A."/>
            <person name="Ortiz-Santana B."/>
            <person name="Ovrebo C."/>
            <person name="Racz N."/>
            <person name="Riley R."/>
            <person name="Savchenko A."/>
            <person name="Shiryaev A."/>
            <person name="Soop K."/>
            <person name="Spirin V."/>
            <person name="Szebenyi C."/>
            <person name="Tomsovsky M."/>
            <person name="Tulloss R.E."/>
            <person name="Uehling J."/>
            <person name="Grigoriev I.V."/>
            <person name="Vagvolgyi C."/>
            <person name="Papp T."/>
            <person name="Martin F.M."/>
            <person name="Miettinen O."/>
            <person name="Hibbett D.S."/>
            <person name="Nagy L.G."/>
        </authorList>
    </citation>
    <scope>NUCLEOTIDE SEQUENCE [LARGE SCALE GENOMIC DNA]</scope>
    <source>
        <strain evidence="1 2">CBS 309.79</strain>
    </source>
</reference>
<accession>A0A5C3Q1Q7</accession>
<organism evidence="1 2">
    <name type="scientific">Pterulicium gracile</name>
    <dbReference type="NCBI Taxonomy" id="1884261"/>
    <lineage>
        <taxon>Eukaryota</taxon>
        <taxon>Fungi</taxon>
        <taxon>Dikarya</taxon>
        <taxon>Basidiomycota</taxon>
        <taxon>Agaricomycotina</taxon>
        <taxon>Agaricomycetes</taxon>
        <taxon>Agaricomycetidae</taxon>
        <taxon>Agaricales</taxon>
        <taxon>Pleurotineae</taxon>
        <taxon>Pterulaceae</taxon>
        <taxon>Pterulicium</taxon>
    </lineage>
</organism>
<evidence type="ECO:0000313" key="1">
    <source>
        <dbReference type="EMBL" id="TFK95057.1"/>
    </source>
</evidence>
<proteinExistence type="predicted"/>
<dbReference type="AlphaFoldDB" id="A0A5C3Q1Q7"/>